<dbReference type="HAMAP" id="MF_02002">
    <property type="entry name" value="Ile_tRNA_synth_type1"/>
    <property type="match status" value="1"/>
</dbReference>
<gene>
    <name evidence="12 16" type="primary">ileS</name>
    <name evidence="16" type="ORF">FHP05_00935</name>
</gene>
<evidence type="ECO:0000259" key="13">
    <source>
        <dbReference type="Pfam" id="PF00133"/>
    </source>
</evidence>
<evidence type="ECO:0000256" key="2">
    <source>
        <dbReference type="ARBA" id="ARBA00006887"/>
    </source>
</evidence>
<dbReference type="Gene3D" id="1.10.730.20">
    <property type="match status" value="1"/>
</dbReference>
<evidence type="ECO:0000256" key="7">
    <source>
        <dbReference type="ARBA" id="ARBA00022840"/>
    </source>
</evidence>
<dbReference type="SUPFAM" id="SSF47323">
    <property type="entry name" value="Anticodon-binding domain of a subclass of class I aminoacyl-tRNA synthetases"/>
    <property type="match status" value="1"/>
</dbReference>
<feature type="domain" description="Methionyl/Valyl/Leucyl/Isoleucyl-tRNA synthetase anticodon-binding" evidence="15">
    <location>
        <begin position="677"/>
        <end position="829"/>
    </location>
</feature>
<dbReference type="GO" id="GO:0006428">
    <property type="term" value="P:isoleucyl-tRNA aminoacylation"/>
    <property type="evidence" value="ECO:0007669"/>
    <property type="project" value="UniProtKB-UniRule"/>
</dbReference>
<keyword evidence="12" id="KW-0479">Metal-binding</keyword>
<keyword evidence="7 12" id="KW-0067">ATP-binding</keyword>
<dbReference type="InterPro" id="IPR023585">
    <property type="entry name" value="Ile-tRNA-ligase_type1"/>
</dbReference>
<dbReference type="GO" id="GO:0004822">
    <property type="term" value="F:isoleucine-tRNA ligase activity"/>
    <property type="evidence" value="ECO:0007669"/>
    <property type="project" value="UniProtKB-UniRule"/>
</dbReference>
<proteinExistence type="inferred from homology"/>
<dbReference type="PROSITE" id="PS00178">
    <property type="entry name" value="AA_TRNA_LIGASE_I"/>
    <property type="match status" value="1"/>
</dbReference>
<feature type="short sequence motif" description="'KMSKS' region" evidence="12">
    <location>
        <begin position="594"/>
        <end position="598"/>
    </location>
</feature>
<dbReference type="InterPro" id="IPR002301">
    <property type="entry name" value="Ile-tRNA-ligase"/>
</dbReference>
<dbReference type="CDD" id="cd07960">
    <property type="entry name" value="Anticodon_Ia_Ile_BEm"/>
    <property type="match status" value="1"/>
</dbReference>
<dbReference type="InterPro" id="IPR033708">
    <property type="entry name" value="Anticodon_Ile_BEm"/>
</dbReference>
<dbReference type="OrthoDB" id="9810365at2"/>
<evidence type="ECO:0000259" key="15">
    <source>
        <dbReference type="Pfam" id="PF08264"/>
    </source>
</evidence>
<feature type="binding site" evidence="12">
    <location>
        <position position="886"/>
    </location>
    <ligand>
        <name>Zn(2+)</name>
        <dbReference type="ChEBI" id="CHEBI:29105"/>
    </ligand>
</feature>
<feature type="domain" description="Aminoacyl-tRNA synthetase class Ia" evidence="13">
    <location>
        <begin position="29"/>
        <end position="633"/>
    </location>
</feature>
<dbReference type="AlphaFoldDB" id="A0A5C8P225"/>
<evidence type="ECO:0000256" key="6">
    <source>
        <dbReference type="ARBA" id="ARBA00022741"/>
    </source>
</evidence>
<dbReference type="RefSeq" id="WP_147665189.1">
    <property type="nucleotide sequence ID" value="NZ_VDUW01000001.1"/>
</dbReference>
<keyword evidence="9 12" id="KW-0030">Aminoacyl-tRNA synthetase</keyword>
<dbReference type="InterPro" id="IPR009008">
    <property type="entry name" value="Val/Leu/Ile-tRNA-synth_edit"/>
</dbReference>
<keyword evidence="12" id="KW-0862">Zinc</keyword>
<dbReference type="InterPro" id="IPR050081">
    <property type="entry name" value="Ile-tRNA_ligase"/>
</dbReference>
<dbReference type="GO" id="GO:0005829">
    <property type="term" value="C:cytosol"/>
    <property type="evidence" value="ECO:0007669"/>
    <property type="project" value="TreeGrafter"/>
</dbReference>
<evidence type="ECO:0000256" key="10">
    <source>
        <dbReference type="ARBA" id="ARBA00025217"/>
    </source>
</evidence>
<evidence type="ECO:0000313" key="17">
    <source>
        <dbReference type="Proteomes" id="UP000321574"/>
    </source>
</evidence>
<evidence type="ECO:0000259" key="14">
    <source>
        <dbReference type="Pfam" id="PF06827"/>
    </source>
</evidence>
<evidence type="ECO:0000256" key="4">
    <source>
        <dbReference type="ARBA" id="ARBA00022490"/>
    </source>
</evidence>
<keyword evidence="4 12" id="KW-0963">Cytoplasm</keyword>
<dbReference type="EC" id="6.1.1.5" evidence="12"/>
<keyword evidence="8 12" id="KW-0648">Protein biosynthesis</keyword>
<feature type="domain" description="Zinc finger FPG/IleRS-type" evidence="14">
    <location>
        <begin position="883"/>
        <end position="912"/>
    </location>
</feature>
<dbReference type="GO" id="GO:0002161">
    <property type="term" value="F:aminoacyl-tRNA deacylase activity"/>
    <property type="evidence" value="ECO:0007669"/>
    <property type="project" value="InterPro"/>
</dbReference>
<dbReference type="GO" id="GO:0000049">
    <property type="term" value="F:tRNA binding"/>
    <property type="evidence" value="ECO:0007669"/>
    <property type="project" value="InterPro"/>
</dbReference>
<protein>
    <recommendedName>
        <fullName evidence="12">Isoleucine--tRNA ligase</fullName>
        <ecNumber evidence="12">6.1.1.5</ecNumber>
    </recommendedName>
    <alternativeName>
        <fullName evidence="12">Isoleucyl-tRNA synthetase</fullName>
        <shortName evidence="12">IleRS</shortName>
    </alternativeName>
</protein>
<comment type="subcellular location">
    <subcellularLocation>
        <location evidence="1 12">Cytoplasm</location>
    </subcellularLocation>
</comment>
<comment type="similarity">
    <text evidence="2 12">Belongs to the class-I aminoacyl-tRNA synthetase family. IleS type 1 subfamily.</text>
</comment>
<feature type="binding site" evidence="12">
    <location>
        <position position="906"/>
    </location>
    <ligand>
        <name>Zn(2+)</name>
        <dbReference type="ChEBI" id="CHEBI:29105"/>
    </ligand>
</feature>
<comment type="caution">
    <text evidence="16">The sequence shown here is derived from an EMBL/GenBank/DDBJ whole genome shotgun (WGS) entry which is preliminary data.</text>
</comment>
<sequence>MEYKKTLLLPKTKFPMRGNLPNKEPLRRKKWNEEEYYEKQLERTEGRPTFILHDGPPYANGDLHIGHALNQILKDFIVRYKSMTGYHVPYVPGWDTHGLPIETALTKKKKVNRKKMSTAEFRQKCADYALTQVDRQREQRKELGATGDWDNPYITLTKEYEAAQIKVFGEMANKGYIFKGLRPVYWSPSSESALAEAEIEYHDKRSPSIYVAFNVIDGKGVLNTDEKIIIWTTTPWTIPANLGIALHPQLEYAVVQVKEDKYVVAHDLLEDLTEELEWESPEVLRTFKGEEADRVVAKHPFYDRESLVMLGEHVTTDSGTGCVHTAPGHGEDDFNMAKAYGIEPLSPVDHKGVFTKEAPGFEGVFYDKANKMVTEKLEEVDALLKLSFITHSYPHDWRTKKPIIFRATPQWFASIKDFRDQILSEIKAVNWYPKWGETRLHNMVKDREDWCISRQRTWGVPIPVFYGEDGTPIITEETINHVADLFREHGSNIWFEREAKDLLPEGFTSEHSPNGEFTKETDIMDVWFDSGSSHEAVLLHREGHRRPADVYLEGSDQFRGWFNSSLSTAVAVTGKAPYKNVISHGFVMDGEGRKMSKSLGNVIFPSKVIKQLGADILRLWVASVDYHADARISDAILKQTSESYRKIRNTFRFLLGNLTDFNPETDRVEESNMEGIDRYMLYRLQELVGDVHESYEAYEYSPIFHRIHNFCADDLSSFYLDFAKDILYIEAKDNHRRRSIQTAYYEIVVTLVKLLAPIIPHTAEEVWEHIPGVTEETVHLTDMPVKREITDFDEAKKEKWDLFMEIRDDVLKALEEAREEKVIGKSLESVITIVPKDEKTKEILEAIPNVHQLFIVSEAIMKEKDGEAKEYRYVDVKVEKHSGETCERCWVTSNTVGEDEEHPTICTRCAEVVKHHYMD</sequence>
<feature type="binding site" evidence="12">
    <location>
        <position position="553"/>
    </location>
    <ligand>
        <name>L-isoleucyl-5'-AMP</name>
        <dbReference type="ChEBI" id="CHEBI:178002"/>
    </ligand>
</feature>
<evidence type="ECO:0000256" key="5">
    <source>
        <dbReference type="ARBA" id="ARBA00022598"/>
    </source>
</evidence>
<dbReference type="CDD" id="cd00818">
    <property type="entry name" value="IleRS_core"/>
    <property type="match status" value="1"/>
</dbReference>
<dbReference type="Gene3D" id="3.40.50.620">
    <property type="entry name" value="HUPs"/>
    <property type="match status" value="2"/>
</dbReference>
<organism evidence="16 17">
    <name type="scientific">Cerasibacillus terrae</name>
    <dbReference type="NCBI Taxonomy" id="2498845"/>
    <lineage>
        <taxon>Bacteria</taxon>
        <taxon>Bacillati</taxon>
        <taxon>Bacillota</taxon>
        <taxon>Bacilli</taxon>
        <taxon>Bacillales</taxon>
        <taxon>Bacillaceae</taxon>
        <taxon>Cerasibacillus</taxon>
    </lineage>
</organism>
<name>A0A5C8P225_9BACI</name>
<dbReference type="Pfam" id="PF00133">
    <property type="entry name" value="tRNA-synt_1"/>
    <property type="match status" value="1"/>
</dbReference>
<dbReference type="NCBIfam" id="TIGR00392">
    <property type="entry name" value="ileS"/>
    <property type="match status" value="1"/>
</dbReference>
<comment type="catalytic activity">
    <reaction evidence="11 12">
        <text>tRNA(Ile) + L-isoleucine + ATP = L-isoleucyl-tRNA(Ile) + AMP + diphosphate</text>
        <dbReference type="Rhea" id="RHEA:11060"/>
        <dbReference type="Rhea" id="RHEA-COMP:9666"/>
        <dbReference type="Rhea" id="RHEA-COMP:9695"/>
        <dbReference type="ChEBI" id="CHEBI:30616"/>
        <dbReference type="ChEBI" id="CHEBI:33019"/>
        <dbReference type="ChEBI" id="CHEBI:58045"/>
        <dbReference type="ChEBI" id="CHEBI:78442"/>
        <dbReference type="ChEBI" id="CHEBI:78528"/>
        <dbReference type="ChEBI" id="CHEBI:456215"/>
        <dbReference type="EC" id="6.1.1.5"/>
    </reaction>
</comment>
<dbReference type="InterPro" id="IPR013155">
    <property type="entry name" value="M/V/L/I-tRNA-synth_anticd-bd"/>
</dbReference>
<dbReference type="Proteomes" id="UP000321574">
    <property type="component" value="Unassembled WGS sequence"/>
</dbReference>
<dbReference type="GO" id="GO:0008270">
    <property type="term" value="F:zinc ion binding"/>
    <property type="evidence" value="ECO:0007669"/>
    <property type="project" value="UniProtKB-UniRule"/>
</dbReference>
<dbReference type="PRINTS" id="PR00984">
    <property type="entry name" value="TRNASYNTHILE"/>
</dbReference>
<feature type="binding site" evidence="12">
    <location>
        <position position="597"/>
    </location>
    <ligand>
        <name>ATP</name>
        <dbReference type="ChEBI" id="CHEBI:30616"/>
    </ligand>
</feature>
<comment type="function">
    <text evidence="10 12">Catalyzes the attachment of isoleucine to tRNA(Ile). As IleRS can inadvertently accommodate and process structurally similar amino acids such as valine, to avoid such errors it has two additional distinct tRNA(Ile)-dependent editing activities. One activity is designated as 'pretransfer' editing and involves the hydrolysis of activated Val-AMP. The other activity is designated 'posttransfer' editing and involves deacylation of mischarged Val-tRNA(Ile).</text>
</comment>
<comment type="domain">
    <text evidence="12">IleRS has two distinct active sites: one for aminoacylation and one for editing. The misactivated valine is translocated from the active site to the editing site, which sterically excludes the correctly activated isoleucine. The single editing site contains two valyl binding pockets, one specific for each substrate (Val-AMP or Val-tRNA(Ile)).</text>
</comment>
<feature type="binding site" evidence="12">
    <location>
        <position position="889"/>
    </location>
    <ligand>
        <name>Zn(2+)</name>
        <dbReference type="ChEBI" id="CHEBI:29105"/>
    </ligand>
</feature>
<dbReference type="FunFam" id="3.90.740.10:FF:000006">
    <property type="entry name" value="Isoleucine--tRNA ligase"/>
    <property type="match status" value="1"/>
</dbReference>
<dbReference type="FunFam" id="3.40.50.620:FF:000152">
    <property type="entry name" value="Isoleucine--tRNA ligase"/>
    <property type="match status" value="1"/>
</dbReference>
<feature type="binding site" evidence="12">
    <location>
        <position position="909"/>
    </location>
    <ligand>
        <name>Zn(2+)</name>
        <dbReference type="ChEBI" id="CHEBI:29105"/>
    </ligand>
</feature>
<keyword evidence="6 12" id="KW-0547">Nucleotide-binding</keyword>
<accession>A0A5C8P225</accession>
<keyword evidence="17" id="KW-1185">Reference proteome</keyword>
<dbReference type="InterPro" id="IPR010663">
    <property type="entry name" value="Znf_FPG/IleRS"/>
</dbReference>
<dbReference type="SUPFAM" id="SSF50677">
    <property type="entry name" value="ValRS/IleRS/LeuRS editing domain"/>
    <property type="match status" value="1"/>
</dbReference>
<evidence type="ECO:0000256" key="3">
    <source>
        <dbReference type="ARBA" id="ARBA00011245"/>
    </source>
</evidence>
<evidence type="ECO:0000313" key="16">
    <source>
        <dbReference type="EMBL" id="TXL67611.1"/>
    </source>
</evidence>
<dbReference type="FunFam" id="1.10.730.20:FF:000001">
    <property type="entry name" value="Isoleucine--tRNA ligase"/>
    <property type="match status" value="1"/>
</dbReference>
<evidence type="ECO:0000256" key="9">
    <source>
        <dbReference type="ARBA" id="ARBA00023146"/>
    </source>
</evidence>
<dbReference type="FunFam" id="1.10.10.830:FF:000001">
    <property type="entry name" value="Isoleucine--tRNA ligase"/>
    <property type="match status" value="1"/>
</dbReference>
<dbReference type="InterPro" id="IPR009080">
    <property type="entry name" value="tRNAsynth_Ia_anticodon-bd"/>
</dbReference>
<dbReference type="EMBL" id="VDUW01000001">
    <property type="protein sequence ID" value="TXL67611.1"/>
    <property type="molecule type" value="Genomic_DNA"/>
</dbReference>
<keyword evidence="5 12" id="KW-0436">Ligase</keyword>
<feature type="short sequence motif" description="'HIGH' region" evidence="12">
    <location>
        <begin position="57"/>
        <end position="67"/>
    </location>
</feature>
<dbReference type="GO" id="GO:0005524">
    <property type="term" value="F:ATP binding"/>
    <property type="evidence" value="ECO:0007669"/>
    <property type="project" value="UniProtKB-UniRule"/>
</dbReference>
<comment type="cofactor">
    <cofactor evidence="12">
        <name>Zn(2+)</name>
        <dbReference type="ChEBI" id="CHEBI:29105"/>
    </cofactor>
    <text evidence="12">Binds 1 zinc ion per subunit.</text>
</comment>
<dbReference type="SUPFAM" id="SSF52374">
    <property type="entry name" value="Nucleotidylyl transferase"/>
    <property type="match status" value="1"/>
</dbReference>
<dbReference type="Gene3D" id="1.10.10.830">
    <property type="entry name" value="Ile-tRNA synthetase CP2 domain-like"/>
    <property type="match status" value="1"/>
</dbReference>
<dbReference type="PANTHER" id="PTHR42765">
    <property type="entry name" value="SOLEUCYL-TRNA SYNTHETASE"/>
    <property type="match status" value="1"/>
</dbReference>
<dbReference type="Pfam" id="PF06827">
    <property type="entry name" value="zf-FPG_IleRS"/>
    <property type="match status" value="1"/>
</dbReference>
<dbReference type="InterPro" id="IPR014729">
    <property type="entry name" value="Rossmann-like_a/b/a_fold"/>
</dbReference>
<dbReference type="InterPro" id="IPR001412">
    <property type="entry name" value="aa-tRNA-synth_I_CS"/>
</dbReference>
<reference evidence="16 17" key="1">
    <citation type="submission" date="2019-06" db="EMBL/GenBank/DDBJ databases">
        <title>Cerasibacillus sp. nov., isolated from maize field.</title>
        <authorList>
            <person name="Lin S.-Y."/>
            <person name="Tsai C.-F."/>
            <person name="Young C.-C."/>
        </authorList>
    </citation>
    <scope>NUCLEOTIDE SEQUENCE [LARGE SCALE GENOMIC DNA]</scope>
    <source>
        <strain evidence="16 17">CC-CFT480</strain>
    </source>
</reference>
<evidence type="ECO:0000256" key="11">
    <source>
        <dbReference type="ARBA" id="ARBA00048359"/>
    </source>
</evidence>
<evidence type="ECO:0000256" key="12">
    <source>
        <dbReference type="HAMAP-Rule" id="MF_02002"/>
    </source>
</evidence>
<comment type="subunit">
    <text evidence="3 12">Monomer.</text>
</comment>
<dbReference type="InterPro" id="IPR002300">
    <property type="entry name" value="aa-tRNA-synth_Ia"/>
</dbReference>
<evidence type="ECO:0000256" key="1">
    <source>
        <dbReference type="ARBA" id="ARBA00004496"/>
    </source>
</evidence>
<evidence type="ECO:0000256" key="8">
    <source>
        <dbReference type="ARBA" id="ARBA00022917"/>
    </source>
</evidence>
<dbReference type="Pfam" id="PF08264">
    <property type="entry name" value="Anticodon_1"/>
    <property type="match status" value="1"/>
</dbReference>
<dbReference type="PANTHER" id="PTHR42765:SF1">
    <property type="entry name" value="ISOLEUCINE--TRNA LIGASE, MITOCHONDRIAL"/>
    <property type="match status" value="1"/>
</dbReference>